<comment type="caution">
    <text evidence="1">The sequence shown here is derived from an EMBL/GenBank/DDBJ whole genome shotgun (WGS) entry which is preliminary data.</text>
</comment>
<dbReference type="RefSeq" id="WP_144987217.1">
    <property type="nucleotide sequence ID" value="NZ_VNJK01000001.1"/>
</dbReference>
<evidence type="ECO:0000313" key="1">
    <source>
        <dbReference type="EMBL" id="TVX92092.1"/>
    </source>
</evidence>
<protein>
    <submittedName>
        <fullName evidence="1">Uncharacterized protein</fullName>
    </submittedName>
</protein>
<organism evidence="1 2">
    <name type="scientific">Paenibacillus agilis</name>
    <dbReference type="NCBI Taxonomy" id="3020863"/>
    <lineage>
        <taxon>Bacteria</taxon>
        <taxon>Bacillati</taxon>
        <taxon>Bacillota</taxon>
        <taxon>Bacilli</taxon>
        <taxon>Bacillales</taxon>
        <taxon>Paenibacillaceae</taxon>
        <taxon>Paenibacillus</taxon>
    </lineage>
</organism>
<dbReference type="AlphaFoldDB" id="A0A559IWT5"/>
<gene>
    <name evidence="1" type="ORF">FPZ44_02880</name>
</gene>
<dbReference type="OrthoDB" id="264488at2"/>
<proteinExistence type="predicted"/>
<dbReference type="EMBL" id="VNJK01000001">
    <property type="protein sequence ID" value="TVX92092.1"/>
    <property type="molecule type" value="Genomic_DNA"/>
</dbReference>
<dbReference type="Proteomes" id="UP000318102">
    <property type="component" value="Unassembled WGS sequence"/>
</dbReference>
<accession>A0A559IWT5</accession>
<keyword evidence="2" id="KW-1185">Reference proteome</keyword>
<sequence length="322" mass="37964">MNISSSMHDLYGKYEIPDTIIKMLERQERSQDREDIGLFILQDDECRYMSTPIDSIPFATIGVDGIHYAFLTEFGAVENLNEAPIICVSPMDFGLEIRYAGYNLAQFLEVYCADEAILINHFEGEKDYMRYVQQREEEERREPDEGEFGLTAEELQERKNKMEHFREDFQVRKIERTFLWKELESIRAHRRSKIVIETVNGLGVLPNHKPNMRLGENAHSRLHWEVEEGNSALNELDEARKFVEAASLESRIGFVRDAQHYYMFDCTDWREWMIEQLVLWGYETEAKNLQLSFPGEQYMPVTDTLSTYLYLEWSSSDEDENK</sequence>
<name>A0A559IWT5_9BACL</name>
<reference evidence="1 2" key="1">
    <citation type="submission" date="2019-07" db="EMBL/GenBank/DDBJ databases">
        <authorList>
            <person name="Kim J."/>
        </authorList>
    </citation>
    <scope>NUCLEOTIDE SEQUENCE [LARGE SCALE GENOMIC DNA]</scope>
    <source>
        <strain evidence="1 2">N4</strain>
    </source>
</reference>
<evidence type="ECO:0000313" key="2">
    <source>
        <dbReference type="Proteomes" id="UP000318102"/>
    </source>
</evidence>